<comment type="caution">
    <text evidence="2">The sequence shown here is derived from an EMBL/GenBank/DDBJ whole genome shotgun (WGS) entry which is preliminary data.</text>
</comment>
<evidence type="ECO:0000256" key="1">
    <source>
        <dbReference type="SAM" id="MobiDB-lite"/>
    </source>
</evidence>
<keyword evidence="3" id="KW-1185">Reference proteome</keyword>
<feature type="region of interest" description="Disordered" evidence="1">
    <location>
        <begin position="179"/>
        <end position="201"/>
    </location>
</feature>
<organism evidence="2 3">
    <name type="scientific">Streptomyces beijiangensis</name>
    <dbReference type="NCBI Taxonomy" id="163361"/>
    <lineage>
        <taxon>Bacteria</taxon>
        <taxon>Bacillati</taxon>
        <taxon>Actinomycetota</taxon>
        <taxon>Actinomycetes</taxon>
        <taxon>Kitasatosporales</taxon>
        <taxon>Streptomycetaceae</taxon>
        <taxon>Streptomyces</taxon>
    </lineage>
</organism>
<dbReference type="AlphaFoldDB" id="A0A939F3T8"/>
<evidence type="ECO:0000313" key="2">
    <source>
        <dbReference type="EMBL" id="MBO0510552.1"/>
    </source>
</evidence>
<dbReference type="Proteomes" id="UP000664167">
    <property type="component" value="Unassembled WGS sequence"/>
</dbReference>
<accession>A0A939F3T8</accession>
<name>A0A939F3T8_9ACTN</name>
<gene>
    <name evidence="2" type="ORF">J0695_01815</name>
</gene>
<proteinExistence type="predicted"/>
<protein>
    <submittedName>
        <fullName evidence="2">Small secreted protein</fullName>
    </submittedName>
</protein>
<feature type="compositionally biased region" description="Low complexity" evidence="1">
    <location>
        <begin position="188"/>
        <end position="201"/>
    </location>
</feature>
<dbReference type="EMBL" id="JAFLRJ010000015">
    <property type="protein sequence ID" value="MBO0510552.1"/>
    <property type="molecule type" value="Genomic_DNA"/>
</dbReference>
<sequence length="201" mass="20090">MEGTNPVNKKLAAALSGGAVLVLSVSLSGCSSDDGNKKLDDWAKTLCGQIQPQLAKSTKANQQIVATAADGKPADIQKADAAAFQDLSDADKAIAAALTKAGAPPVDNGATLQQNAVKELNTASAAYAALVKQVKALDTGDQQKFADGLAKVSDGLDAINKSGSGAVEKLQQGDVGKALAKQPGCKVPTSSASPSASATKS</sequence>
<evidence type="ECO:0000313" key="3">
    <source>
        <dbReference type="Proteomes" id="UP000664167"/>
    </source>
</evidence>
<reference evidence="2" key="1">
    <citation type="submission" date="2021-03" db="EMBL/GenBank/DDBJ databases">
        <title>Streptomyces poriferae sp. nov., a novel marine sponge-derived Actinobacteria species with anti-MRSA activity.</title>
        <authorList>
            <person name="Sandoval-Powers M."/>
            <person name="Kralova S."/>
            <person name="Nguyen G.-S."/>
            <person name="Fawwal D."/>
            <person name="Degnes K."/>
            <person name="Klinkenberg G."/>
            <person name="Sletta H."/>
            <person name="Wentzel A."/>
            <person name="Liles M.R."/>
        </authorList>
    </citation>
    <scope>NUCLEOTIDE SEQUENCE</scope>
    <source>
        <strain evidence="2">DSM 41794</strain>
    </source>
</reference>